<dbReference type="Proteomes" id="UP001201701">
    <property type="component" value="Unassembled WGS sequence"/>
</dbReference>
<protein>
    <submittedName>
        <fullName evidence="2">Uncharacterized protein</fullName>
    </submittedName>
</protein>
<evidence type="ECO:0000313" key="2">
    <source>
        <dbReference type="EMBL" id="MCG7504045.1"/>
    </source>
</evidence>
<evidence type="ECO:0000313" key="3">
    <source>
        <dbReference type="Proteomes" id="UP001201701"/>
    </source>
</evidence>
<evidence type="ECO:0000256" key="1">
    <source>
        <dbReference type="SAM" id="MobiDB-lite"/>
    </source>
</evidence>
<gene>
    <name evidence="2" type="ORF">L4923_03340</name>
</gene>
<sequence>MQELKIALNPLHLAAVLIRGSVALSGQSSQQVEMLARKFVSSATGPQPRVPGKIPTRGGLPAESSARADPNRSIAVPAAAQTLQKVLSVATVAAGKVKLDQSSYATGSRGSEILKLRSQFVAVPDDVLLARQERARRVTFSVSSMERLGDVVNDAIMSQRFMIENWAVNGGRPDIRFKYQAREPFGRVVHLNAKEATDLRALAVRLTSERDGSERLYVVALSLNASGR</sequence>
<accession>A0ABS9Q9F2</accession>
<proteinExistence type="predicted"/>
<reference evidence="2 3" key="1">
    <citation type="submission" date="2022-02" db="EMBL/GenBank/DDBJ databases">
        <title>Draft genome sequence of Mezorhizobium retamae strain IRAMC:0171 isolated from Retama raetam nodules.</title>
        <authorList>
            <person name="Bengaied R."/>
            <person name="Sbissi I."/>
            <person name="Huber K."/>
            <person name="Ghodbane F."/>
            <person name="Nouioui I."/>
            <person name="Tarhouni M."/>
            <person name="Gtari M."/>
        </authorList>
    </citation>
    <scope>NUCLEOTIDE SEQUENCE [LARGE SCALE GENOMIC DNA]</scope>
    <source>
        <strain evidence="2 3">IRAMC:0171</strain>
    </source>
</reference>
<comment type="caution">
    <text evidence="2">The sequence shown here is derived from an EMBL/GenBank/DDBJ whole genome shotgun (WGS) entry which is preliminary data.</text>
</comment>
<dbReference type="RefSeq" id="WP_239362008.1">
    <property type="nucleotide sequence ID" value="NZ_JAKREW010000001.1"/>
</dbReference>
<dbReference type="EMBL" id="JAKREW010000001">
    <property type="protein sequence ID" value="MCG7504045.1"/>
    <property type="molecule type" value="Genomic_DNA"/>
</dbReference>
<organism evidence="2 3">
    <name type="scientific">Mesorhizobium retamae</name>
    <dbReference type="NCBI Taxonomy" id="2912854"/>
    <lineage>
        <taxon>Bacteria</taxon>
        <taxon>Pseudomonadati</taxon>
        <taxon>Pseudomonadota</taxon>
        <taxon>Alphaproteobacteria</taxon>
        <taxon>Hyphomicrobiales</taxon>
        <taxon>Phyllobacteriaceae</taxon>
        <taxon>Mesorhizobium</taxon>
    </lineage>
</organism>
<keyword evidence="3" id="KW-1185">Reference proteome</keyword>
<feature type="region of interest" description="Disordered" evidence="1">
    <location>
        <begin position="40"/>
        <end position="70"/>
    </location>
</feature>
<name>A0ABS9Q9F2_9HYPH</name>